<reference evidence="5" key="1">
    <citation type="submission" date="2016-11" db="UniProtKB">
        <authorList>
            <consortium name="WormBaseParasite"/>
        </authorList>
    </citation>
    <scope>IDENTIFICATION</scope>
    <source>
        <strain evidence="5">pt0022</strain>
    </source>
</reference>
<dbReference type="PROSITE" id="PS01031">
    <property type="entry name" value="SHSP"/>
    <property type="match status" value="1"/>
</dbReference>
<dbReference type="GO" id="GO:0042026">
    <property type="term" value="P:protein refolding"/>
    <property type="evidence" value="ECO:0007669"/>
    <property type="project" value="TreeGrafter"/>
</dbReference>
<accession>A0A1I8ERN3</accession>
<evidence type="ECO:0000256" key="3">
    <source>
        <dbReference type="RuleBase" id="RU003616"/>
    </source>
</evidence>
<evidence type="ECO:0000256" key="1">
    <source>
        <dbReference type="ARBA" id="ARBA00023016"/>
    </source>
</evidence>
<dbReference type="AlphaFoldDB" id="A0A1I8ERN3"/>
<dbReference type="WBParaSite" id="maker-PairedContig_4258-snap-gene-1.32-mRNA-1">
    <property type="protein sequence ID" value="maker-PairedContig_4258-snap-gene-1.32-mRNA-1"/>
    <property type="gene ID" value="maker-PairedContig_4258-snap-gene-1.32"/>
</dbReference>
<dbReference type="InterPro" id="IPR001436">
    <property type="entry name" value="Alpha-crystallin/sHSP_animal"/>
</dbReference>
<feature type="domain" description="SHSP" evidence="4">
    <location>
        <begin position="91"/>
        <end position="200"/>
    </location>
</feature>
<dbReference type="STRING" id="6293.A0A1I8ERN3"/>
<dbReference type="GO" id="GO:0051082">
    <property type="term" value="F:unfolded protein binding"/>
    <property type="evidence" value="ECO:0007669"/>
    <property type="project" value="TreeGrafter"/>
</dbReference>
<dbReference type="Pfam" id="PF00011">
    <property type="entry name" value="HSP20"/>
    <property type="match status" value="1"/>
</dbReference>
<dbReference type="PANTHER" id="PTHR45640:SF13">
    <property type="entry name" value="HEAT SHOCK PROTEIN 22-RELATED"/>
    <property type="match status" value="1"/>
</dbReference>
<comment type="similarity">
    <text evidence="2 3">Belongs to the small heat shock protein (HSP20) family.</text>
</comment>
<evidence type="ECO:0000259" key="4">
    <source>
        <dbReference type="PROSITE" id="PS01031"/>
    </source>
</evidence>
<dbReference type="Gene3D" id="2.60.40.790">
    <property type="match status" value="1"/>
</dbReference>
<dbReference type="CDD" id="cd06526">
    <property type="entry name" value="metazoan_ACD"/>
    <property type="match status" value="1"/>
</dbReference>
<proteinExistence type="inferred from homology"/>
<dbReference type="InterPro" id="IPR002068">
    <property type="entry name" value="A-crystallin/Hsp20_dom"/>
</dbReference>
<sequence>LKKKLQTSNLLRTNDWYECSYATICKPAVSKLQMIISVSNKLFFSNLKEMARRSLISPFSPRFSRFFDEFRDLDIERPFFQRPYWTDYQFEDAHKLGSGIGEITDNDEHYSVTIDVSQFAPDDLKVSVSDGIVTIEGKHPMIKDQFGEIERQFTRRLMLPKDIKPELVTSELTKDGKLTIQTPKKEKNQAQTRTIPILRKD</sequence>
<dbReference type="InterPro" id="IPR008978">
    <property type="entry name" value="HSP20-like_chaperone"/>
</dbReference>
<dbReference type="SUPFAM" id="SSF49764">
    <property type="entry name" value="HSP20-like chaperones"/>
    <property type="match status" value="1"/>
</dbReference>
<name>A0A1I8ERN3_WUCBA</name>
<dbReference type="GO" id="GO:0005737">
    <property type="term" value="C:cytoplasm"/>
    <property type="evidence" value="ECO:0007669"/>
    <property type="project" value="TreeGrafter"/>
</dbReference>
<protein>
    <submittedName>
        <fullName evidence="5">Small heat shock protein</fullName>
    </submittedName>
</protein>
<organism evidence="5">
    <name type="scientific">Wuchereria bancrofti</name>
    <dbReference type="NCBI Taxonomy" id="6293"/>
    <lineage>
        <taxon>Eukaryota</taxon>
        <taxon>Metazoa</taxon>
        <taxon>Ecdysozoa</taxon>
        <taxon>Nematoda</taxon>
        <taxon>Chromadorea</taxon>
        <taxon>Rhabditida</taxon>
        <taxon>Spirurina</taxon>
        <taxon>Spiruromorpha</taxon>
        <taxon>Filarioidea</taxon>
        <taxon>Onchocercidae</taxon>
        <taxon>Wuchereria</taxon>
    </lineage>
</organism>
<evidence type="ECO:0000313" key="5">
    <source>
        <dbReference type="WBParaSite" id="maker-PairedContig_4258-snap-gene-1.32-mRNA-1"/>
    </source>
</evidence>
<dbReference type="GO" id="GO:0009408">
    <property type="term" value="P:response to heat"/>
    <property type="evidence" value="ECO:0007669"/>
    <property type="project" value="TreeGrafter"/>
</dbReference>
<evidence type="ECO:0000256" key="2">
    <source>
        <dbReference type="PROSITE-ProRule" id="PRU00285"/>
    </source>
</evidence>
<dbReference type="PANTHER" id="PTHR45640">
    <property type="entry name" value="HEAT SHOCK PROTEIN HSP-12.2-RELATED"/>
    <property type="match status" value="1"/>
</dbReference>
<keyword evidence="1" id="KW-0346">Stress response</keyword>
<dbReference type="GO" id="GO:0005634">
    <property type="term" value="C:nucleus"/>
    <property type="evidence" value="ECO:0007669"/>
    <property type="project" value="TreeGrafter"/>
</dbReference>